<dbReference type="Proteomes" id="UP000221165">
    <property type="component" value="Unassembled WGS sequence"/>
</dbReference>
<keyword evidence="1" id="KW-0472">Membrane</keyword>
<evidence type="ECO:0000313" key="3">
    <source>
        <dbReference type="Proteomes" id="UP000221165"/>
    </source>
</evidence>
<keyword evidence="1" id="KW-0812">Transmembrane</keyword>
<dbReference type="RefSeq" id="XP_067925646.1">
    <property type="nucleotide sequence ID" value="XM_068062379.1"/>
</dbReference>
<feature type="transmembrane region" description="Helical" evidence="1">
    <location>
        <begin position="58"/>
        <end position="80"/>
    </location>
</feature>
<comment type="caution">
    <text evidence="2">The sequence shown here is derived from an EMBL/GenBank/DDBJ whole genome shotgun (WGS) entry which is preliminary data.</text>
</comment>
<gene>
    <name evidence="2" type="ORF">CSUI_002177</name>
</gene>
<keyword evidence="1" id="KW-1133">Transmembrane helix</keyword>
<protein>
    <recommendedName>
        <fullName evidence="4">Transmembrane protein</fullName>
    </recommendedName>
</protein>
<proteinExistence type="predicted"/>
<keyword evidence="3" id="KW-1185">Reference proteome</keyword>
<accession>A0A2C6L9Y4</accession>
<evidence type="ECO:0008006" key="4">
    <source>
        <dbReference type="Google" id="ProtNLM"/>
    </source>
</evidence>
<dbReference type="AlphaFoldDB" id="A0A2C6L9Y4"/>
<dbReference type="EMBL" id="MIGC01000911">
    <property type="protein sequence ID" value="PHJ23972.1"/>
    <property type="molecule type" value="Genomic_DNA"/>
</dbReference>
<name>A0A2C6L9Y4_9APIC</name>
<feature type="transmembrane region" description="Helical" evidence="1">
    <location>
        <begin position="16"/>
        <end position="46"/>
    </location>
</feature>
<organism evidence="2 3">
    <name type="scientific">Cystoisospora suis</name>
    <dbReference type="NCBI Taxonomy" id="483139"/>
    <lineage>
        <taxon>Eukaryota</taxon>
        <taxon>Sar</taxon>
        <taxon>Alveolata</taxon>
        <taxon>Apicomplexa</taxon>
        <taxon>Conoidasida</taxon>
        <taxon>Coccidia</taxon>
        <taxon>Eucoccidiorida</taxon>
        <taxon>Eimeriorina</taxon>
        <taxon>Sarcocystidae</taxon>
        <taxon>Cystoisospora</taxon>
    </lineage>
</organism>
<evidence type="ECO:0000256" key="1">
    <source>
        <dbReference type="SAM" id="Phobius"/>
    </source>
</evidence>
<dbReference type="VEuPathDB" id="ToxoDB:CSUI_002177"/>
<dbReference type="GeneID" id="94425590"/>
<sequence length="82" mass="9654">MSFLVLSKVSLNEGEIFFFFFFSFFLSSHPAFFLSFSFFLCVCLFVNLVYPFHFIHPLSLFFSCLFFFLSFSFSFSGSYLTS</sequence>
<reference evidence="2 3" key="1">
    <citation type="journal article" date="2017" name="Int. J. Parasitol.">
        <title>The genome of the protozoan parasite Cystoisospora suis and a reverse vaccinology approach to identify vaccine candidates.</title>
        <authorList>
            <person name="Palmieri N."/>
            <person name="Shrestha A."/>
            <person name="Ruttkowski B."/>
            <person name="Beck T."/>
            <person name="Vogl C."/>
            <person name="Tomley F."/>
            <person name="Blake D.P."/>
            <person name="Joachim A."/>
        </authorList>
    </citation>
    <scope>NUCLEOTIDE SEQUENCE [LARGE SCALE GENOMIC DNA]</scope>
    <source>
        <strain evidence="2 3">Wien I</strain>
    </source>
</reference>
<evidence type="ECO:0000313" key="2">
    <source>
        <dbReference type="EMBL" id="PHJ23972.1"/>
    </source>
</evidence>